<comment type="caution">
    <text evidence="2">The sequence shown here is derived from an EMBL/GenBank/DDBJ whole genome shotgun (WGS) entry which is preliminary data.</text>
</comment>
<feature type="compositionally biased region" description="Basic and acidic residues" evidence="1">
    <location>
        <begin position="23"/>
        <end position="33"/>
    </location>
</feature>
<evidence type="ECO:0000313" key="3">
    <source>
        <dbReference type="Proteomes" id="UP000639772"/>
    </source>
</evidence>
<name>A0A835R7L5_VANPL</name>
<evidence type="ECO:0000313" key="2">
    <source>
        <dbReference type="EMBL" id="KAG0487025.1"/>
    </source>
</evidence>
<evidence type="ECO:0000256" key="1">
    <source>
        <dbReference type="SAM" id="MobiDB-lite"/>
    </source>
</evidence>
<gene>
    <name evidence="2" type="ORF">HPP92_009120</name>
</gene>
<dbReference type="Proteomes" id="UP000639772">
    <property type="component" value="Unassembled WGS sequence"/>
</dbReference>
<accession>A0A835R7L5</accession>
<dbReference type="AlphaFoldDB" id="A0A835R7L5"/>
<protein>
    <submittedName>
        <fullName evidence="2">Uncharacterized protein</fullName>
    </submittedName>
</protein>
<proteinExistence type="predicted"/>
<feature type="region of interest" description="Disordered" evidence="1">
    <location>
        <begin position="1"/>
        <end position="55"/>
    </location>
</feature>
<sequence>MADSQVKERAERGRSNAGDPELVDSRGPWELHGGDLVGGQEENSSRAVGFDLEREPSQACPIRLTSLNLPQ</sequence>
<dbReference type="EMBL" id="JADCNM010000004">
    <property type="protein sequence ID" value="KAG0487025.1"/>
    <property type="molecule type" value="Genomic_DNA"/>
</dbReference>
<organism evidence="2 3">
    <name type="scientific">Vanilla planifolia</name>
    <name type="common">Vanilla</name>
    <dbReference type="NCBI Taxonomy" id="51239"/>
    <lineage>
        <taxon>Eukaryota</taxon>
        <taxon>Viridiplantae</taxon>
        <taxon>Streptophyta</taxon>
        <taxon>Embryophyta</taxon>
        <taxon>Tracheophyta</taxon>
        <taxon>Spermatophyta</taxon>
        <taxon>Magnoliopsida</taxon>
        <taxon>Liliopsida</taxon>
        <taxon>Asparagales</taxon>
        <taxon>Orchidaceae</taxon>
        <taxon>Vanilloideae</taxon>
        <taxon>Vanilleae</taxon>
        <taxon>Vanilla</taxon>
    </lineage>
</organism>
<reference evidence="2 3" key="1">
    <citation type="journal article" date="2020" name="Nat. Food">
        <title>A phased Vanilla planifolia genome enables genetic improvement of flavour and production.</title>
        <authorList>
            <person name="Hasing T."/>
            <person name="Tang H."/>
            <person name="Brym M."/>
            <person name="Khazi F."/>
            <person name="Huang T."/>
            <person name="Chambers A.H."/>
        </authorList>
    </citation>
    <scope>NUCLEOTIDE SEQUENCE [LARGE SCALE GENOMIC DNA]</scope>
    <source>
        <tissue evidence="2">Leaf</tissue>
    </source>
</reference>
<feature type="compositionally biased region" description="Basic and acidic residues" evidence="1">
    <location>
        <begin position="1"/>
        <end position="14"/>
    </location>
</feature>